<keyword evidence="2" id="KW-1185">Reference proteome</keyword>
<sequence length="84" mass="9360">MFAGIVLLEKKFVVAVNNSSAVECAQFGANHNTRGNIFLFECSRDGCLTARPYYAEHLALRNTVLRRPVAADISIQLISYDVLR</sequence>
<proteinExistence type="predicted"/>
<protein>
    <submittedName>
        <fullName evidence="1">Uncharacterized protein</fullName>
    </submittedName>
</protein>
<dbReference type="EMBL" id="JANPWB010000014">
    <property type="protein sequence ID" value="KAJ1101811.1"/>
    <property type="molecule type" value="Genomic_DNA"/>
</dbReference>
<evidence type="ECO:0000313" key="1">
    <source>
        <dbReference type="EMBL" id="KAJ1101811.1"/>
    </source>
</evidence>
<dbReference type="Proteomes" id="UP001066276">
    <property type="component" value="Chromosome 10"/>
</dbReference>
<accession>A0AAV7MDH0</accession>
<reference evidence="1" key="1">
    <citation type="journal article" date="2022" name="bioRxiv">
        <title>Sequencing and chromosome-scale assembly of the giantPleurodeles waltlgenome.</title>
        <authorList>
            <person name="Brown T."/>
            <person name="Elewa A."/>
            <person name="Iarovenko S."/>
            <person name="Subramanian E."/>
            <person name="Araus A.J."/>
            <person name="Petzold A."/>
            <person name="Susuki M."/>
            <person name="Suzuki K.-i.T."/>
            <person name="Hayashi T."/>
            <person name="Toyoda A."/>
            <person name="Oliveira C."/>
            <person name="Osipova E."/>
            <person name="Leigh N.D."/>
            <person name="Simon A."/>
            <person name="Yun M.H."/>
        </authorList>
    </citation>
    <scope>NUCLEOTIDE SEQUENCE</scope>
    <source>
        <strain evidence="1">20211129_DDA</strain>
        <tissue evidence="1">Liver</tissue>
    </source>
</reference>
<gene>
    <name evidence="1" type="ORF">NDU88_006875</name>
</gene>
<organism evidence="1 2">
    <name type="scientific">Pleurodeles waltl</name>
    <name type="common">Iberian ribbed newt</name>
    <dbReference type="NCBI Taxonomy" id="8319"/>
    <lineage>
        <taxon>Eukaryota</taxon>
        <taxon>Metazoa</taxon>
        <taxon>Chordata</taxon>
        <taxon>Craniata</taxon>
        <taxon>Vertebrata</taxon>
        <taxon>Euteleostomi</taxon>
        <taxon>Amphibia</taxon>
        <taxon>Batrachia</taxon>
        <taxon>Caudata</taxon>
        <taxon>Salamandroidea</taxon>
        <taxon>Salamandridae</taxon>
        <taxon>Pleurodelinae</taxon>
        <taxon>Pleurodeles</taxon>
    </lineage>
</organism>
<name>A0AAV7MDH0_PLEWA</name>
<comment type="caution">
    <text evidence="1">The sequence shown here is derived from an EMBL/GenBank/DDBJ whole genome shotgun (WGS) entry which is preliminary data.</text>
</comment>
<evidence type="ECO:0000313" key="2">
    <source>
        <dbReference type="Proteomes" id="UP001066276"/>
    </source>
</evidence>
<dbReference type="AlphaFoldDB" id="A0AAV7MDH0"/>